<dbReference type="Pfam" id="PF25019">
    <property type="entry name" value="LRR_R13L1-DRL21"/>
    <property type="match status" value="1"/>
</dbReference>
<dbReference type="Proteomes" id="UP000636709">
    <property type="component" value="Unassembled WGS sequence"/>
</dbReference>
<dbReference type="AlphaFoldDB" id="A0A835ADR2"/>
<gene>
    <name evidence="2" type="ORF">HU200_055635</name>
</gene>
<dbReference type="PANTHER" id="PTHR47186:SF62">
    <property type="entry name" value="OS04G0325300 PROTEIN"/>
    <property type="match status" value="1"/>
</dbReference>
<keyword evidence="3" id="KW-1185">Reference proteome</keyword>
<reference evidence="2" key="1">
    <citation type="submission" date="2020-07" db="EMBL/GenBank/DDBJ databases">
        <title>Genome sequence and genetic diversity analysis of an under-domesticated orphan crop, white fonio (Digitaria exilis).</title>
        <authorList>
            <person name="Bennetzen J.L."/>
            <person name="Chen S."/>
            <person name="Ma X."/>
            <person name="Wang X."/>
            <person name="Yssel A.E.J."/>
            <person name="Chaluvadi S.R."/>
            <person name="Johnson M."/>
            <person name="Gangashetty P."/>
            <person name="Hamidou F."/>
            <person name="Sanogo M.D."/>
            <person name="Zwaenepoel A."/>
            <person name="Wallace J."/>
            <person name="Van De Peer Y."/>
            <person name="Van Deynze A."/>
        </authorList>
    </citation>
    <scope>NUCLEOTIDE SEQUENCE</scope>
    <source>
        <tissue evidence="2">Leaves</tissue>
    </source>
</reference>
<feature type="domain" description="R13L1/DRL21-like LRR repeat region" evidence="1">
    <location>
        <begin position="19"/>
        <end position="152"/>
    </location>
</feature>
<comment type="caution">
    <text evidence="2">The sequence shown here is derived from an EMBL/GenBank/DDBJ whole genome shotgun (WGS) entry which is preliminary data.</text>
</comment>
<dbReference type="OrthoDB" id="615095at2759"/>
<evidence type="ECO:0000259" key="1">
    <source>
        <dbReference type="Pfam" id="PF25019"/>
    </source>
</evidence>
<dbReference type="PANTHER" id="PTHR47186">
    <property type="entry name" value="LEUCINE-RICH REPEAT-CONTAINING PROTEIN 57"/>
    <property type="match status" value="1"/>
</dbReference>
<sequence>MSLETIPRFVARTEQGYKLKQLEHLNKLRNLQIDGLRFVTSKEEALEANLACKNLLTELEMNFYSHDSACNPDVQAAVLEGLSPSKHLVHLKIEDYSGSSYPSWMLYPSWSGLNSGAPTELYSLELFRCSPLVSIPKGSGYFIRLHKLCFSRCRWSCMPLEMEHLESLQELTISLCGRIKHLSELPKSLKLVTITGKSKLWKTCQKQGHQNYQKIQHIPNKEFPVETDDLLY</sequence>
<dbReference type="Gene3D" id="3.80.10.10">
    <property type="entry name" value="Ribonuclease Inhibitor"/>
    <property type="match status" value="1"/>
</dbReference>
<accession>A0A835ADR2</accession>
<dbReference type="EMBL" id="JACEFO010002379">
    <property type="protein sequence ID" value="KAF8663043.1"/>
    <property type="molecule type" value="Genomic_DNA"/>
</dbReference>
<evidence type="ECO:0000313" key="3">
    <source>
        <dbReference type="Proteomes" id="UP000636709"/>
    </source>
</evidence>
<dbReference type="InterPro" id="IPR056789">
    <property type="entry name" value="LRR_R13L1-DRL21"/>
</dbReference>
<dbReference type="InterPro" id="IPR032675">
    <property type="entry name" value="LRR_dom_sf"/>
</dbReference>
<organism evidence="2 3">
    <name type="scientific">Digitaria exilis</name>
    <dbReference type="NCBI Taxonomy" id="1010633"/>
    <lineage>
        <taxon>Eukaryota</taxon>
        <taxon>Viridiplantae</taxon>
        <taxon>Streptophyta</taxon>
        <taxon>Embryophyta</taxon>
        <taxon>Tracheophyta</taxon>
        <taxon>Spermatophyta</taxon>
        <taxon>Magnoliopsida</taxon>
        <taxon>Liliopsida</taxon>
        <taxon>Poales</taxon>
        <taxon>Poaceae</taxon>
        <taxon>PACMAD clade</taxon>
        <taxon>Panicoideae</taxon>
        <taxon>Panicodae</taxon>
        <taxon>Paniceae</taxon>
        <taxon>Anthephorinae</taxon>
        <taxon>Digitaria</taxon>
    </lineage>
</organism>
<proteinExistence type="predicted"/>
<dbReference type="SUPFAM" id="SSF52058">
    <property type="entry name" value="L domain-like"/>
    <property type="match status" value="1"/>
</dbReference>
<evidence type="ECO:0000313" key="2">
    <source>
        <dbReference type="EMBL" id="KAF8663043.1"/>
    </source>
</evidence>
<protein>
    <recommendedName>
        <fullName evidence="1">R13L1/DRL21-like LRR repeat region domain-containing protein</fullName>
    </recommendedName>
</protein>
<name>A0A835ADR2_9POAL</name>